<gene>
    <name evidence="2" type="primary">ORF199510</name>
    <name evidence="3" type="synonym">ORF199514</name>
    <name evidence="4" type="synonym">ORF199518</name>
</gene>
<name>A0A0B7BMP7_9EUPU</name>
<reference evidence="2" key="1">
    <citation type="submission" date="2014-12" db="EMBL/GenBank/DDBJ databases">
        <title>Insight into the proteome of Arion vulgaris.</title>
        <authorList>
            <person name="Aradska J."/>
            <person name="Bulat T."/>
            <person name="Smidak R."/>
            <person name="Sarate P."/>
            <person name="Gangsoo J."/>
            <person name="Sialana F."/>
            <person name="Bilban M."/>
            <person name="Lubec G."/>
        </authorList>
    </citation>
    <scope>NUCLEOTIDE SEQUENCE</scope>
    <source>
        <tissue evidence="2">Skin</tissue>
    </source>
</reference>
<dbReference type="EMBL" id="HACG01047323">
    <property type="protein sequence ID" value="CEK94188.1"/>
    <property type="molecule type" value="Transcribed_RNA"/>
</dbReference>
<dbReference type="EMBL" id="HACG01047324">
    <property type="protein sequence ID" value="CEK94189.1"/>
    <property type="molecule type" value="Transcribed_RNA"/>
</dbReference>
<evidence type="ECO:0000313" key="4">
    <source>
        <dbReference type="EMBL" id="CEK94189.1"/>
    </source>
</evidence>
<organism evidence="2">
    <name type="scientific">Arion vulgaris</name>
    <dbReference type="NCBI Taxonomy" id="1028688"/>
    <lineage>
        <taxon>Eukaryota</taxon>
        <taxon>Metazoa</taxon>
        <taxon>Spiralia</taxon>
        <taxon>Lophotrochozoa</taxon>
        <taxon>Mollusca</taxon>
        <taxon>Gastropoda</taxon>
        <taxon>Heterobranchia</taxon>
        <taxon>Euthyneura</taxon>
        <taxon>Panpulmonata</taxon>
        <taxon>Eupulmonata</taxon>
        <taxon>Stylommatophora</taxon>
        <taxon>Helicina</taxon>
        <taxon>Arionoidea</taxon>
        <taxon>Arionidae</taxon>
        <taxon>Arion</taxon>
    </lineage>
</organism>
<protein>
    <submittedName>
        <fullName evidence="2">Uncharacterized protein</fullName>
    </submittedName>
</protein>
<evidence type="ECO:0000256" key="1">
    <source>
        <dbReference type="SAM" id="MobiDB-lite"/>
    </source>
</evidence>
<accession>A0A0B7BMP7</accession>
<evidence type="ECO:0000313" key="2">
    <source>
        <dbReference type="EMBL" id="CEK94187.1"/>
    </source>
</evidence>
<evidence type="ECO:0000313" key="3">
    <source>
        <dbReference type="EMBL" id="CEK94188.1"/>
    </source>
</evidence>
<sequence>MKSGKKVMYIISTELPSRNNELNGSFTKADYQQKVRLKDNAAQIEDTKQTVDHRNNRGGE</sequence>
<dbReference type="EMBL" id="HACG01047322">
    <property type="protein sequence ID" value="CEK94187.1"/>
    <property type="molecule type" value="Transcribed_RNA"/>
</dbReference>
<proteinExistence type="predicted"/>
<dbReference type="AlphaFoldDB" id="A0A0B7BMP7"/>
<feature type="region of interest" description="Disordered" evidence="1">
    <location>
        <begin position="39"/>
        <end position="60"/>
    </location>
</feature>